<dbReference type="Pfam" id="PF13456">
    <property type="entry name" value="RVT_3"/>
    <property type="match status" value="1"/>
</dbReference>
<dbReference type="SUPFAM" id="SSF53098">
    <property type="entry name" value="Ribonuclease H-like"/>
    <property type="match status" value="1"/>
</dbReference>
<dbReference type="PANTHER" id="PTHR46387">
    <property type="entry name" value="POLYNUCLEOTIDYL TRANSFERASE, RIBONUCLEASE H-LIKE SUPERFAMILY PROTEIN"/>
    <property type="match status" value="1"/>
</dbReference>
<dbReference type="InterPro" id="IPR012337">
    <property type="entry name" value="RNaseH-like_sf"/>
</dbReference>
<dbReference type="FunFam" id="3.30.420.10:FF:000076">
    <property type="entry name" value="RBR-type E3 ubiquitin transferase"/>
    <property type="match status" value="1"/>
</dbReference>
<sequence length="159" mass="17748">MSRKVIIYSDGAARGNPGPAGAGAQIKNVKGDVLAEVSEYLGETTNNVAEYRALILALEQAVHYKPFRIEIRADSELMVKQLNGEYKVKNMGLKPLYDRVKQLLAGCTSVEIKHIYRSENSAADELANKAIDEFENREEPQQQLPQKQPNDMPEQGNLF</sequence>
<dbReference type="CDD" id="cd09279">
    <property type="entry name" value="RNase_HI_like"/>
    <property type="match status" value="1"/>
</dbReference>
<name>A0A2M7T609_9ACTN</name>
<gene>
    <name evidence="3" type="ORF">COY37_09275</name>
</gene>
<dbReference type="Proteomes" id="UP000230956">
    <property type="component" value="Unassembled WGS sequence"/>
</dbReference>
<comment type="caution">
    <text evidence="3">The sequence shown here is derived from an EMBL/GenBank/DDBJ whole genome shotgun (WGS) entry which is preliminary data.</text>
</comment>
<feature type="domain" description="RNase H type-1" evidence="2">
    <location>
        <begin position="1"/>
        <end position="132"/>
    </location>
</feature>
<evidence type="ECO:0000256" key="1">
    <source>
        <dbReference type="SAM" id="MobiDB-lite"/>
    </source>
</evidence>
<evidence type="ECO:0000259" key="2">
    <source>
        <dbReference type="PROSITE" id="PS50879"/>
    </source>
</evidence>
<dbReference type="AlphaFoldDB" id="A0A2M7T609"/>
<dbReference type="EMBL" id="PFNG01000215">
    <property type="protein sequence ID" value="PIZ36054.1"/>
    <property type="molecule type" value="Genomic_DNA"/>
</dbReference>
<organism evidence="3 4">
    <name type="scientific">Candidatus Aquicultor secundus</name>
    <dbReference type="NCBI Taxonomy" id="1973895"/>
    <lineage>
        <taxon>Bacteria</taxon>
        <taxon>Bacillati</taxon>
        <taxon>Actinomycetota</taxon>
        <taxon>Candidatus Aquicultoria</taxon>
        <taxon>Candidatus Aquicultorales</taxon>
        <taxon>Candidatus Aquicultoraceae</taxon>
        <taxon>Candidatus Aquicultor</taxon>
    </lineage>
</organism>
<dbReference type="Gene3D" id="3.30.420.10">
    <property type="entry name" value="Ribonuclease H-like superfamily/Ribonuclease H"/>
    <property type="match status" value="1"/>
</dbReference>
<dbReference type="InterPro" id="IPR002156">
    <property type="entry name" value="RNaseH_domain"/>
</dbReference>
<dbReference type="InterPro" id="IPR036397">
    <property type="entry name" value="RNaseH_sf"/>
</dbReference>
<dbReference type="PROSITE" id="PS50879">
    <property type="entry name" value="RNASE_H_1"/>
    <property type="match status" value="1"/>
</dbReference>
<feature type="region of interest" description="Disordered" evidence="1">
    <location>
        <begin position="134"/>
        <end position="159"/>
    </location>
</feature>
<accession>A0A2M7T609</accession>
<reference evidence="4" key="1">
    <citation type="submission" date="2017-09" db="EMBL/GenBank/DDBJ databases">
        <title>Depth-based differentiation of microbial function through sediment-hosted aquifers and enrichment of novel symbionts in the deep terrestrial subsurface.</title>
        <authorList>
            <person name="Probst A.J."/>
            <person name="Ladd B."/>
            <person name="Jarett J.K."/>
            <person name="Geller-Mcgrath D.E."/>
            <person name="Sieber C.M.K."/>
            <person name="Emerson J.B."/>
            <person name="Anantharaman K."/>
            <person name="Thomas B.C."/>
            <person name="Malmstrom R."/>
            <person name="Stieglmeier M."/>
            <person name="Klingl A."/>
            <person name="Woyke T."/>
            <person name="Ryan C.M."/>
            <person name="Banfield J.F."/>
        </authorList>
    </citation>
    <scope>NUCLEOTIDE SEQUENCE [LARGE SCALE GENOMIC DNA]</scope>
</reference>
<evidence type="ECO:0000313" key="3">
    <source>
        <dbReference type="EMBL" id="PIZ36054.1"/>
    </source>
</evidence>
<evidence type="ECO:0000313" key="4">
    <source>
        <dbReference type="Proteomes" id="UP000230956"/>
    </source>
</evidence>
<proteinExistence type="predicted"/>
<protein>
    <submittedName>
        <fullName evidence="3">Ribonuclease H</fullName>
    </submittedName>
</protein>
<dbReference type="GO" id="GO:0004523">
    <property type="term" value="F:RNA-DNA hybrid ribonuclease activity"/>
    <property type="evidence" value="ECO:0007669"/>
    <property type="project" value="InterPro"/>
</dbReference>
<dbReference type="GO" id="GO:0003676">
    <property type="term" value="F:nucleic acid binding"/>
    <property type="evidence" value="ECO:0007669"/>
    <property type="project" value="InterPro"/>
</dbReference>
<dbReference type="PANTHER" id="PTHR46387:SF2">
    <property type="entry name" value="RIBONUCLEASE HI"/>
    <property type="match status" value="1"/>
</dbReference>